<keyword evidence="3 10" id="KW-0808">Transferase</keyword>
<proteinExistence type="inferred from homology"/>
<evidence type="ECO:0000256" key="8">
    <source>
        <dbReference type="ARBA" id="ARBA00047664"/>
    </source>
</evidence>
<sequence length="188" mass="20474">MINIAIFASGSGTNAQKIIDHFRDHPRIRVSLVVCNKPGAGVLAIAAAASIDTLLIERDRFFRGDTYLPELIDHQIAWIILAGFLWKVPAPLIAAFPSHIINIHPALLPKYGGKGMYGHFVHEAVVAAGDPVSGITIHLVDEQYDHGTHLFQATCDLTPEDTPATVAAKVLALEHRYFPEVIEKTVLG</sequence>
<evidence type="ECO:0000256" key="4">
    <source>
        <dbReference type="ARBA" id="ARBA00022755"/>
    </source>
</evidence>
<evidence type="ECO:0000256" key="7">
    <source>
        <dbReference type="ARBA" id="ARBA00041682"/>
    </source>
</evidence>
<evidence type="ECO:0000313" key="10">
    <source>
        <dbReference type="EMBL" id="TDW99652.1"/>
    </source>
</evidence>
<dbReference type="UniPathway" id="UPA00074">
    <property type="reaction ID" value="UER00126"/>
</dbReference>
<dbReference type="SUPFAM" id="SSF53328">
    <property type="entry name" value="Formyltransferase"/>
    <property type="match status" value="1"/>
</dbReference>
<evidence type="ECO:0000256" key="1">
    <source>
        <dbReference type="ARBA" id="ARBA00005054"/>
    </source>
</evidence>
<dbReference type="EC" id="2.1.2.2" evidence="2"/>
<keyword evidence="4" id="KW-0658">Purine biosynthesis</keyword>
<dbReference type="Proteomes" id="UP000294498">
    <property type="component" value="Unassembled WGS sequence"/>
</dbReference>
<dbReference type="Gene3D" id="3.40.50.170">
    <property type="entry name" value="Formyl transferase, N-terminal domain"/>
    <property type="match status" value="1"/>
</dbReference>
<evidence type="ECO:0000259" key="9">
    <source>
        <dbReference type="Pfam" id="PF00551"/>
    </source>
</evidence>
<accession>A0A4V6Q9Y5</accession>
<comment type="caution">
    <text evidence="10">The sequence shown here is derived from an EMBL/GenBank/DDBJ whole genome shotgun (WGS) entry which is preliminary data.</text>
</comment>
<evidence type="ECO:0000256" key="2">
    <source>
        <dbReference type="ARBA" id="ARBA00012254"/>
    </source>
</evidence>
<dbReference type="OrthoDB" id="9806170at2"/>
<keyword evidence="11" id="KW-1185">Reference proteome</keyword>
<organism evidence="10 11">
    <name type="scientific">Dinghuibacter silviterrae</name>
    <dbReference type="NCBI Taxonomy" id="1539049"/>
    <lineage>
        <taxon>Bacteria</taxon>
        <taxon>Pseudomonadati</taxon>
        <taxon>Bacteroidota</taxon>
        <taxon>Chitinophagia</taxon>
        <taxon>Chitinophagales</taxon>
        <taxon>Chitinophagaceae</taxon>
        <taxon>Dinghuibacter</taxon>
    </lineage>
</organism>
<dbReference type="GO" id="GO:0004644">
    <property type="term" value="F:phosphoribosylglycinamide formyltransferase activity"/>
    <property type="evidence" value="ECO:0007669"/>
    <property type="project" value="UniProtKB-EC"/>
</dbReference>
<dbReference type="GO" id="GO:0005829">
    <property type="term" value="C:cytosol"/>
    <property type="evidence" value="ECO:0007669"/>
    <property type="project" value="TreeGrafter"/>
</dbReference>
<comment type="similarity">
    <text evidence="5">Belongs to the GART family.</text>
</comment>
<evidence type="ECO:0000256" key="3">
    <source>
        <dbReference type="ARBA" id="ARBA00022679"/>
    </source>
</evidence>
<dbReference type="Pfam" id="PF00551">
    <property type="entry name" value="Formyl_trans_N"/>
    <property type="match status" value="1"/>
</dbReference>
<protein>
    <recommendedName>
        <fullName evidence="2">phosphoribosylglycinamide formyltransferase 1</fullName>
        <ecNumber evidence="2">2.1.2.2</ecNumber>
    </recommendedName>
    <alternativeName>
        <fullName evidence="7">5'-phosphoribosylglycinamide transformylase</fullName>
    </alternativeName>
    <alternativeName>
        <fullName evidence="6">GAR transformylase</fullName>
    </alternativeName>
</protein>
<dbReference type="InterPro" id="IPR001555">
    <property type="entry name" value="GART_AS"/>
</dbReference>
<dbReference type="InterPro" id="IPR036477">
    <property type="entry name" value="Formyl_transf_N_sf"/>
</dbReference>
<dbReference type="PROSITE" id="PS00373">
    <property type="entry name" value="GART"/>
    <property type="match status" value="1"/>
</dbReference>
<reference evidence="10 11" key="1">
    <citation type="submission" date="2019-03" db="EMBL/GenBank/DDBJ databases">
        <title>Genomic Encyclopedia of Type Strains, Phase IV (KMG-IV): sequencing the most valuable type-strain genomes for metagenomic binning, comparative biology and taxonomic classification.</title>
        <authorList>
            <person name="Goeker M."/>
        </authorList>
    </citation>
    <scope>NUCLEOTIDE SEQUENCE [LARGE SCALE GENOMIC DNA]</scope>
    <source>
        <strain evidence="10 11">DSM 100059</strain>
    </source>
</reference>
<dbReference type="InterPro" id="IPR002376">
    <property type="entry name" value="Formyl_transf_N"/>
</dbReference>
<comment type="pathway">
    <text evidence="1">Purine metabolism; IMP biosynthesis via de novo pathway; N(2)-formyl-N(1)-(5-phospho-D-ribosyl)glycinamide from N(1)-(5-phospho-D-ribosyl)glycinamide (10-formyl THF route): step 1/1.</text>
</comment>
<evidence type="ECO:0000256" key="5">
    <source>
        <dbReference type="ARBA" id="ARBA00038440"/>
    </source>
</evidence>
<dbReference type="AlphaFoldDB" id="A0A4V6Q9Y5"/>
<dbReference type="PANTHER" id="PTHR43369:SF2">
    <property type="entry name" value="PHOSPHORIBOSYLGLYCINAMIDE FORMYLTRANSFERASE"/>
    <property type="match status" value="1"/>
</dbReference>
<dbReference type="GO" id="GO:0006189">
    <property type="term" value="P:'de novo' IMP biosynthetic process"/>
    <property type="evidence" value="ECO:0007669"/>
    <property type="project" value="UniProtKB-UniPathway"/>
</dbReference>
<gene>
    <name evidence="10" type="ORF">EDB95_0662</name>
</gene>
<evidence type="ECO:0000313" key="11">
    <source>
        <dbReference type="Proteomes" id="UP000294498"/>
    </source>
</evidence>
<dbReference type="CDD" id="cd08645">
    <property type="entry name" value="FMT_core_GART"/>
    <property type="match status" value="1"/>
</dbReference>
<comment type="catalytic activity">
    <reaction evidence="8">
        <text>N(1)-(5-phospho-beta-D-ribosyl)glycinamide + (6R)-10-formyltetrahydrofolate = N(2)-formyl-N(1)-(5-phospho-beta-D-ribosyl)glycinamide + (6S)-5,6,7,8-tetrahydrofolate + H(+)</text>
        <dbReference type="Rhea" id="RHEA:15053"/>
        <dbReference type="ChEBI" id="CHEBI:15378"/>
        <dbReference type="ChEBI" id="CHEBI:57453"/>
        <dbReference type="ChEBI" id="CHEBI:143788"/>
        <dbReference type="ChEBI" id="CHEBI:147286"/>
        <dbReference type="ChEBI" id="CHEBI:195366"/>
        <dbReference type="EC" id="2.1.2.2"/>
    </reaction>
</comment>
<feature type="domain" description="Formyl transferase N-terminal" evidence="9">
    <location>
        <begin position="3"/>
        <end position="182"/>
    </location>
</feature>
<dbReference type="PANTHER" id="PTHR43369">
    <property type="entry name" value="PHOSPHORIBOSYLGLYCINAMIDE FORMYLTRANSFERASE"/>
    <property type="match status" value="1"/>
</dbReference>
<evidence type="ECO:0000256" key="6">
    <source>
        <dbReference type="ARBA" id="ARBA00041324"/>
    </source>
</evidence>
<dbReference type="EMBL" id="SODV01000001">
    <property type="protein sequence ID" value="TDW99652.1"/>
    <property type="molecule type" value="Genomic_DNA"/>
</dbReference>
<dbReference type="InterPro" id="IPR004607">
    <property type="entry name" value="GART"/>
</dbReference>
<dbReference type="RefSeq" id="WP_133990532.1">
    <property type="nucleotide sequence ID" value="NZ_SODV01000001.1"/>
</dbReference>
<name>A0A4V6Q9Y5_9BACT</name>